<evidence type="ECO:0000256" key="13">
    <source>
        <dbReference type="ARBA" id="ARBA00023229"/>
    </source>
</evidence>
<organism evidence="16 17">
    <name type="scientific">Portunus trituberculatus</name>
    <name type="common">Swimming crab</name>
    <name type="synonym">Neptunus trituberculatus</name>
    <dbReference type="NCBI Taxonomy" id="210409"/>
    <lineage>
        <taxon>Eukaryota</taxon>
        <taxon>Metazoa</taxon>
        <taxon>Ecdysozoa</taxon>
        <taxon>Arthropoda</taxon>
        <taxon>Crustacea</taxon>
        <taxon>Multicrustacea</taxon>
        <taxon>Malacostraca</taxon>
        <taxon>Eumalacostraca</taxon>
        <taxon>Eucarida</taxon>
        <taxon>Decapoda</taxon>
        <taxon>Pleocyemata</taxon>
        <taxon>Brachyura</taxon>
        <taxon>Eubrachyura</taxon>
        <taxon>Portunoidea</taxon>
        <taxon>Portunidae</taxon>
        <taxon>Portuninae</taxon>
        <taxon>Portunus</taxon>
    </lineage>
</organism>
<comment type="similarity">
    <text evidence="5">Belongs to the IPP isomerase type 1 family.</text>
</comment>
<dbReference type="UniPathway" id="UPA00059">
    <property type="reaction ID" value="UER00104"/>
</dbReference>
<sequence length="270" mass="30628">MLALGRRMGSAVQCALGLLTRVTPSASVLPQCSHSSSSSSNQRQQCLEEDLDPQQLALLEEPCILVDEADVPLGSASKRQCHLMHGGSSPLHRAFSVFLFNSAGELLVHRRAHTKITFPGHYTNTCCSHPLHTPRETIEEGALGVRNAAQRRLEFELGIPQEQARPGDFTYLTRIHYASPSDGMWGEHEMDYILFLQKDVTLNPNANEVEDVQYVKREDFERFLRGLQENNIPITPWFALIAQKFLPLWWKNLDTLNQFTDHHNIHHLLE</sequence>
<evidence type="ECO:0000256" key="1">
    <source>
        <dbReference type="ARBA" id="ARBA00000374"/>
    </source>
</evidence>
<evidence type="ECO:0000256" key="3">
    <source>
        <dbReference type="ARBA" id="ARBA00003951"/>
    </source>
</evidence>
<evidence type="ECO:0000259" key="15">
    <source>
        <dbReference type="PROSITE" id="PS51462"/>
    </source>
</evidence>
<comment type="cofactor">
    <cofactor evidence="2">
        <name>Mg(2+)</name>
        <dbReference type="ChEBI" id="CHEBI:18420"/>
    </cofactor>
</comment>
<evidence type="ECO:0000256" key="2">
    <source>
        <dbReference type="ARBA" id="ARBA00001946"/>
    </source>
</evidence>
<comment type="catalytic activity">
    <reaction evidence="1">
        <text>isopentenyl diphosphate = dimethylallyl diphosphate</text>
        <dbReference type="Rhea" id="RHEA:23284"/>
        <dbReference type="ChEBI" id="CHEBI:57623"/>
        <dbReference type="ChEBI" id="CHEBI:128769"/>
        <dbReference type="EC" id="5.3.3.2"/>
    </reaction>
</comment>
<keyword evidence="7" id="KW-0444">Lipid biosynthesis</keyword>
<evidence type="ECO:0000256" key="8">
    <source>
        <dbReference type="ARBA" id="ARBA00022723"/>
    </source>
</evidence>
<comment type="function">
    <text evidence="3">Catalyzes the 1,3-allylic rearrangement of the homoallylic substrate isopentenyl (IPP) to its highly electrophilic allylic isomer, dimethylallyl diphosphate (DMAPP).</text>
</comment>
<evidence type="ECO:0000313" key="16">
    <source>
        <dbReference type="EMBL" id="MPC14044.1"/>
    </source>
</evidence>
<accession>A0A5B7CZ39</accession>
<keyword evidence="17" id="KW-1185">Reference proteome</keyword>
<name>A0A5B7CZ39_PORTR</name>
<evidence type="ECO:0000256" key="11">
    <source>
        <dbReference type="ARBA" id="ARBA00022955"/>
    </source>
</evidence>
<reference evidence="16 17" key="1">
    <citation type="submission" date="2019-05" db="EMBL/GenBank/DDBJ databases">
        <title>Another draft genome of Portunus trituberculatus and its Hox gene families provides insights of decapod evolution.</title>
        <authorList>
            <person name="Jeong J.-H."/>
            <person name="Song I."/>
            <person name="Kim S."/>
            <person name="Choi T."/>
            <person name="Kim D."/>
            <person name="Ryu S."/>
            <person name="Kim W."/>
        </authorList>
    </citation>
    <scope>NUCLEOTIDE SEQUENCE [LARGE SCALE GENOMIC DNA]</scope>
    <source>
        <tissue evidence="16">Muscle</tissue>
    </source>
</reference>
<dbReference type="PANTHER" id="PTHR10885:SF0">
    <property type="entry name" value="ISOPENTENYL-DIPHOSPHATE DELTA-ISOMERASE"/>
    <property type="match status" value="1"/>
</dbReference>
<keyword evidence="11" id="KW-0752">Steroid biosynthesis</keyword>
<evidence type="ECO:0000256" key="5">
    <source>
        <dbReference type="ARBA" id="ARBA00007579"/>
    </source>
</evidence>
<dbReference type="GO" id="GO:0046872">
    <property type="term" value="F:metal ion binding"/>
    <property type="evidence" value="ECO:0007669"/>
    <property type="project" value="UniProtKB-KW"/>
</dbReference>
<keyword evidence="9" id="KW-0153">Cholesterol metabolism</keyword>
<keyword evidence="8" id="KW-0479">Metal-binding</keyword>
<evidence type="ECO:0000256" key="14">
    <source>
        <dbReference type="ARBA" id="ARBA00023235"/>
    </source>
</evidence>
<dbReference type="GO" id="GO:0005737">
    <property type="term" value="C:cytoplasm"/>
    <property type="evidence" value="ECO:0007669"/>
    <property type="project" value="TreeGrafter"/>
</dbReference>
<feature type="domain" description="Nudix hydrolase" evidence="15">
    <location>
        <begin position="90"/>
        <end position="240"/>
    </location>
</feature>
<keyword evidence="9" id="KW-1207">Sterol metabolism</keyword>
<evidence type="ECO:0000256" key="6">
    <source>
        <dbReference type="ARBA" id="ARBA00012057"/>
    </source>
</evidence>
<evidence type="ECO:0000313" key="17">
    <source>
        <dbReference type="Proteomes" id="UP000324222"/>
    </source>
</evidence>
<dbReference type="Proteomes" id="UP000324222">
    <property type="component" value="Unassembled WGS sequence"/>
</dbReference>
<keyword evidence="9" id="KW-0152">Cholesterol biosynthesis</keyword>
<dbReference type="FunFam" id="3.90.79.10:FF:000012">
    <property type="entry name" value="Isopentenyl-diphosphate Delta-isomerase 1"/>
    <property type="match status" value="1"/>
</dbReference>
<dbReference type="Pfam" id="PF00293">
    <property type="entry name" value="NUDIX"/>
    <property type="match status" value="1"/>
</dbReference>
<dbReference type="EC" id="5.3.3.2" evidence="6"/>
<dbReference type="PROSITE" id="PS51462">
    <property type="entry name" value="NUDIX"/>
    <property type="match status" value="1"/>
</dbReference>
<keyword evidence="9" id="KW-0756">Sterol biosynthesis</keyword>
<evidence type="ECO:0000256" key="9">
    <source>
        <dbReference type="ARBA" id="ARBA00022778"/>
    </source>
</evidence>
<evidence type="ECO:0000256" key="7">
    <source>
        <dbReference type="ARBA" id="ARBA00022516"/>
    </source>
</evidence>
<gene>
    <name evidence="16" type="primary">IDI1</name>
    <name evidence="16" type="ORF">E2C01_006795</name>
</gene>
<dbReference type="GO" id="GO:0009240">
    <property type="term" value="P:isopentenyl diphosphate biosynthetic process"/>
    <property type="evidence" value="ECO:0007669"/>
    <property type="project" value="TreeGrafter"/>
</dbReference>
<dbReference type="GO" id="GO:0006695">
    <property type="term" value="P:cholesterol biosynthetic process"/>
    <property type="evidence" value="ECO:0007669"/>
    <property type="project" value="UniProtKB-KW"/>
</dbReference>
<dbReference type="Gene3D" id="3.90.79.10">
    <property type="entry name" value="Nucleoside Triphosphate Pyrophosphohydrolase"/>
    <property type="match status" value="1"/>
</dbReference>
<dbReference type="CDD" id="cd02885">
    <property type="entry name" value="NUDIX_IPP_Isomerase"/>
    <property type="match status" value="1"/>
</dbReference>
<dbReference type="GO" id="GO:0004452">
    <property type="term" value="F:isopentenyl-diphosphate delta-isomerase activity"/>
    <property type="evidence" value="ECO:0007669"/>
    <property type="project" value="UniProtKB-EC"/>
</dbReference>
<dbReference type="NCBIfam" id="TIGR02150">
    <property type="entry name" value="IPP_isom_1"/>
    <property type="match status" value="1"/>
</dbReference>
<dbReference type="PANTHER" id="PTHR10885">
    <property type="entry name" value="ISOPENTENYL-DIPHOSPHATE DELTA-ISOMERASE"/>
    <property type="match status" value="1"/>
</dbReference>
<evidence type="ECO:0000256" key="10">
    <source>
        <dbReference type="ARBA" id="ARBA00022842"/>
    </source>
</evidence>
<evidence type="ECO:0000256" key="4">
    <source>
        <dbReference type="ARBA" id="ARBA00004826"/>
    </source>
</evidence>
<dbReference type="InterPro" id="IPR011876">
    <property type="entry name" value="IsopentenylPP_isomerase_typ1"/>
</dbReference>
<dbReference type="AlphaFoldDB" id="A0A5B7CZ39"/>
<dbReference type="InterPro" id="IPR000086">
    <property type="entry name" value="NUDIX_hydrolase_dom"/>
</dbReference>
<dbReference type="InterPro" id="IPR015797">
    <property type="entry name" value="NUDIX_hydrolase-like_dom_sf"/>
</dbReference>
<comment type="caution">
    <text evidence="16">The sequence shown here is derived from an EMBL/GenBank/DDBJ whole genome shotgun (WGS) entry which is preliminary data.</text>
</comment>
<keyword evidence="12" id="KW-0443">Lipid metabolism</keyword>
<comment type="pathway">
    <text evidence="4">Isoprenoid biosynthesis; dimethylallyl diphosphate biosynthesis; dimethylallyl diphosphate from isopentenyl diphosphate: step 1/1.</text>
</comment>
<evidence type="ECO:0000256" key="12">
    <source>
        <dbReference type="ARBA" id="ARBA00023098"/>
    </source>
</evidence>
<protein>
    <recommendedName>
        <fullName evidence="6">isopentenyl-diphosphate Delta-isomerase</fullName>
        <ecNumber evidence="6">5.3.3.2</ecNumber>
    </recommendedName>
</protein>
<dbReference type="SUPFAM" id="SSF55811">
    <property type="entry name" value="Nudix"/>
    <property type="match status" value="1"/>
</dbReference>
<keyword evidence="13" id="KW-0414">Isoprene biosynthesis</keyword>
<keyword evidence="9" id="KW-0753">Steroid metabolism</keyword>
<proteinExistence type="inferred from homology"/>
<dbReference type="EMBL" id="VSRR010000324">
    <property type="protein sequence ID" value="MPC14044.1"/>
    <property type="molecule type" value="Genomic_DNA"/>
</dbReference>
<keyword evidence="14 16" id="KW-0413">Isomerase</keyword>
<dbReference type="OrthoDB" id="10513811at2759"/>
<keyword evidence="10" id="KW-0460">Magnesium</keyword>
<dbReference type="GO" id="GO:0050992">
    <property type="term" value="P:dimethylallyl diphosphate biosynthetic process"/>
    <property type="evidence" value="ECO:0007669"/>
    <property type="project" value="UniProtKB-UniPathway"/>
</dbReference>